<dbReference type="Proteomes" id="UP000620591">
    <property type="component" value="Unassembled WGS sequence"/>
</dbReference>
<evidence type="ECO:0000313" key="4">
    <source>
        <dbReference type="Proteomes" id="UP000620591"/>
    </source>
</evidence>
<dbReference type="SUPFAM" id="SSF53850">
    <property type="entry name" value="Periplasmic binding protein-like II"/>
    <property type="match status" value="1"/>
</dbReference>
<dbReference type="Gene3D" id="3.10.105.10">
    <property type="entry name" value="Dipeptide-binding Protein, Domain 3"/>
    <property type="match status" value="1"/>
</dbReference>
<organism evidence="3 4">
    <name type="scientific">Aeromicrobium senzhongii</name>
    <dbReference type="NCBI Taxonomy" id="2663859"/>
    <lineage>
        <taxon>Bacteria</taxon>
        <taxon>Bacillati</taxon>
        <taxon>Actinomycetota</taxon>
        <taxon>Actinomycetes</taxon>
        <taxon>Propionibacteriales</taxon>
        <taxon>Nocardioidaceae</taxon>
        <taxon>Aeromicrobium</taxon>
    </lineage>
</organism>
<feature type="domain" description="Solute-binding protein family 5" evidence="2">
    <location>
        <begin position="103"/>
        <end position="449"/>
    </location>
</feature>
<dbReference type="PANTHER" id="PTHR30290:SF65">
    <property type="entry name" value="MONOACYL PHOSPHATIDYLINOSITOL TETRAMANNOSIDE-BINDING PROTEIN LPQW-RELATED"/>
    <property type="match status" value="1"/>
</dbReference>
<dbReference type="GO" id="GO:0042597">
    <property type="term" value="C:periplasmic space"/>
    <property type="evidence" value="ECO:0007669"/>
    <property type="project" value="UniProtKB-ARBA"/>
</dbReference>
<dbReference type="CDD" id="cd08501">
    <property type="entry name" value="PBP2_Lpqw"/>
    <property type="match status" value="1"/>
</dbReference>
<dbReference type="GO" id="GO:1904680">
    <property type="term" value="F:peptide transmembrane transporter activity"/>
    <property type="evidence" value="ECO:0007669"/>
    <property type="project" value="TreeGrafter"/>
</dbReference>
<dbReference type="GO" id="GO:0043190">
    <property type="term" value="C:ATP-binding cassette (ABC) transporter complex"/>
    <property type="evidence" value="ECO:0007669"/>
    <property type="project" value="InterPro"/>
</dbReference>
<dbReference type="PANTHER" id="PTHR30290">
    <property type="entry name" value="PERIPLASMIC BINDING COMPONENT OF ABC TRANSPORTER"/>
    <property type="match status" value="1"/>
</dbReference>
<dbReference type="InterPro" id="IPR039424">
    <property type="entry name" value="SBP_5"/>
</dbReference>
<dbReference type="RefSeq" id="WP_187769649.1">
    <property type="nucleotide sequence ID" value="NZ_JACTVM010000003.1"/>
</dbReference>
<dbReference type="Gene3D" id="3.40.190.10">
    <property type="entry name" value="Periplasmic binding protein-like II"/>
    <property type="match status" value="1"/>
</dbReference>
<protein>
    <submittedName>
        <fullName evidence="3">ABC transporter family substrate-binding protein</fullName>
    </submittedName>
</protein>
<reference evidence="3" key="1">
    <citation type="submission" date="2020-09" db="EMBL/GenBank/DDBJ databases">
        <title>Novel species in genus Aeromicrobium.</title>
        <authorList>
            <person name="Zhang G."/>
        </authorList>
    </citation>
    <scope>NUCLEOTIDE SEQUENCE</scope>
    <source>
        <strain evidence="3">Zg-636</strain>
    </source>
</reference>
<evidence type="ECO:0000259" key="2">
    <source>
        <dbReference type="Pfam" id="PF00496"/>
    </source>
</evidence>
<feature type="compositionally biased region" description="Polar residues" evidence="1">
    <location>
        <begin position="24"/>
        <end position="35"/>
    </location>
</feature>
<evidence type="ECO:0000256" key="1">
    <source>
        <dbReference type="SAM" id="MobiDB-lite"/>
    </source>
</evidence>
<gene>
    <name evidence="3" type="ORF">IBG24_11310</name>
</gene>
<dbReference type="InterPro" id="IPR000914">
    <property type="entry name" value="SBP_5_dom"/>
</dbReference>
<dbReference type="InterPro" id="IPR030678">
    <property type="entry name" value="Peptide/Ni-bd"/>
</dbReference>
<feature type="region of interest" description="Disordered" evidence="1">
    <location>
        <begin position="15"/>
        <end position="44"/>
    </location>
</feature>
<comment type="caution">
    <text evidence="3">The sequence shown here is derived from an EMBL/GenBank/DDBJ whole genome shotgun (WGS) entry which is preliminary data.</text>
</comment>
<dbReference type="AlphaFoldDB" id="A0A8I0EWJ2"/>
<dbReference type="EMBL" id="JACTVM010000003">
    <property type="protein sequence ID" value="MBC9226908.1"/>
    <property type="molecule type" value="Genomic_DNA"/>
</dbReference>
<dbReference type="PIRSF" id="PIRSF002741">
    <property type="entry name" value="MppA"/>
    <property type="match status" value="1"/>
</dbReference>
<sequence>MALASTLLAGCFGGGDDSSDEKTASSQSPKTSADTSLPLADVHPAGEDDVRFGGTLRLGIGSFPATFNPVHTAGVASTAPQILAPTLGSAVRVRADGSWVVDPNYATDVDIIDRSPLTVRVELNRQAVWQGGSPITAADMVSFVKAMQDDDYAAARVPAIDAVDEVRADGAFAYEVVFDEPTADWPAAVYPTLPKAYTKSVKTFNRGLTAKAPSANGPYIVSGIERRTGTITLERNPRWWGSRPKLDSIVWRIGPDDVLAAAHVAGELESAPVTPANRKALADADLRASLGSDWSQLTINGGTGPLADADVRRAVMLAVDAEGVVKDTSKRYGVSTVPMSSVVLLPGQVGDPKTKPLARNVDRAAALLAKAGWKREGGKGLVRRKGRPLTLTLPVPNTRSGAVERAEAIADDLAEVGVRVKVQEVPGDTFFEKVVIPLDFDLTTFTWSVEPFGLGEVKRLFTPIDSPLNFTGKSSKATAKAFDAAIAQLDVKKRTAAIAKVDKVTRAQASIMPLAVVPEVLAVDPDVRNYGPTALADLDWTRVGFAEGSD</sequence>
<accession>A0A8I0EWJ2</accession>
<dbReference type="GO" id="GO:0015833">
    <property type="term" value="P:peptide transport"/>
    <property type="evidence" value="ECO:0007669"/>
    <property type="project" value="TreeGrafter"/>
</dbReference>
<proteinExistence type="predicted"/>
<evidence type="ECO:0000313" key="3">
    <source>
        <dbReference type="EMBL" id="MBC9226908.1"/>
    </source>
</evidence>
<name>A0A8I0EWJ2_9ACTN</name>
<dbReference type="Pfam" id="PF00496">
    <property type="entry name" value="SBP_bac_5"/>
    <property type="match status" value="1"/>
</dbReference>